<dbReference type="EMBL" id="BAAAZA010000002">
    <property type="protein sequence ID" value="GAA3848635.1"/>
    <property type="molecule type" value="Genomic_DNA"/>
</dbReference>
<evidence type="ECO:0000256" key="1">
    <source>
        <dbReference type="SAM" id="MobiDB-lite"/>
    </source>
</evidence>
<feature type="region of interest" description="Disordered" evidence="1">
    <location>
        <begin position="308"/>
        <end position="333"/>
    </location>
</feature>
<gene>
    <name evidence="2" type="ORF">GCM10022207_07820</name>
</gene>
<evidence type="ECO:0000313" key="3">
    <source>
        <dbReference type="Proteomes" id="UP001501563"/>
    </source>
</evidence>
<dbReference type="Proteomes" id="UP001501563">
    <property type="component" value="Unassembled WGS sequence"/>
</dbReference>
<protein>
    <submittedName>
        <fullName evidence="2">Uncharacterized protein</fullName>
    </submittedName>
</protein>
<reference evidence="3" key="1">
    <citation type="journal article" date="2019" name="Int. J. Syst. Evol. Microbiol.">
        <title>The Global Catalogue of Microorganisms (GCM) 10K type strain sequencing project: providing services to taxonomists for standard genome sequencing and annotation.</title>
        <authorList>
            <consortium name="The Broad Institute Genomics Platform"/>
            <consortium name="The Broad Institute Genome Sequencing Center for Infectious Disease"/>
            <person name="Wu L."/>
            <person name="Ma J."/>
        </authorList>
    </citation>
    <scope>NUCLEOTIDE SEQUENCE [LARGE SCALE GENOMIC DNA]</scope>
    <source>
        <strain evidence="3">JCM 16578</strain>
    </source>
</reference>
<sequence>MLAHRLGRAEPGVPRHQIDREIGRLQQLPGVFDALPGQPLAGADADLLAEAACEGAHRHGLLLRHVAQLDGLVEAFERPGAGGGRGGQLRFRQRAVDVLRLAAVAMGRYDRAAGNLVGDGGAVVAAHHVQAQVDAGRDTGRGQDVAVVDEQHIGVDPDPREEPLEVLGFGPVRGGGPAVEATGGREDVDAGADGGEPGARPDVRERRGQLLGEHALLEDGAEFVGRRDDDGVGGGQRLRTVADVDGEVGVGLDRTRWPDGAGDDLVQMPPLGVLGASEDPVRDAQFEGEQSVEGEDDDAVRPERWLTGHGPILANPVPRATRSAGSAVGSCMS</sequence>
<feature type="region of interest" description="Disordered" evidence="1">
    <location>
        <begin position="170"/>
        <end position="203"/>
    </location>
</feature>
<proteinExistence type="predicted"/>
<organism evidence="2 3">
    <name type="scientific">Streptomyces lannensis</name>
    <dbReference type="NCBI Taxonomy" id="766498"/>
    <lineage>
        <taxon>Bacteria</taxon>
        <taxon>Bacillati</taxon>
        <taxon>Actinomycetota</taxon>
        <taxon>Actinomycetes</taxon>
        <taxon>Kitasatosporales</taxon>
        <taxon>Streptomycetaceae</taxon>
        <taxon>Streptomyces</taxon>
    </lineage>
</organism>
<evidence type="ECO:0000313" key="2">
    <source>
        <dbReference type="EMBL" id="GAA3848635.1"/>
    </source>
</evidence>
<keyword evidence="3" id="KW-1185">Reference proteome</keyword>
<accession>A0ABP7JN55</accession>
<name>A0ABP7JN55_9ACTN</name>
<comment type="caution">
    <text evidence="2">The sequence shown here is derived from an EMBL/GenBank/DDBJ whole genome shotgun (WGS) entry which is preliminary data.</text>
</comment>